<dbReference type="AlphaFoldDB" id="A0A7I9VKU1"/>
<evidence type="ECO:0000256" key="3">
    <source>
        <dbReference type="ARBA" id="ARBA00022691"/>
    </source>
</evidence>
<organism evidence="7 8">
    <name type="scientific">Anaeromyxobacter diazotrophicus</name>
    <dbReference type="NCBI Taxonomy" id="2590199"/>
    <lineage>
        <taxon>Bacteria</taxon>
        <taxon>Pseudomonadati</taxon>
        <taxon>Myxococcota</taxon>
        <taxon>Myxococcia</taxon>
        <taxon>Myxococcales</taxon>
        <taxon>Cystobacterineae</taxon>
        <taxon>Anaeromyxobacteraceae</taxon>
        <taxon>Anaeromyxobacter</taxon>
    </lineage>
</organism>
<dbReference type="PANTHER" id="PTHR21392">
    <property type="entry name" value="TRNA-URIDINE AMINOCARBOXYPROPYLTRANSFERASE 2"/>
    <property type="match status" value="1"/>
</dbReference>
<dbReference type="EMBL" id="BJTG01000004">
    <property type="protein sequence ID" value="GEJ57036.1"/>
    <property type="molecule type" value="Genomic_DNA"/>
</dbReference>
<name>A0A7I9VKU1_9BACT</name>
<gene>
    <name evidence="7" type="ORF">AMYX_17770</name>
</gene>
<dbReference type="PANTHER" id="PTHR21392:SF0">
    <property type="entry name" value="TRNA-URIDINE AMINOCARBOXYPROPYLTRANSFERASE 2"/>
    <property type="match status" value="1"/>
</dbReference>
<accession>A0A7I9VKU1</accession>
<dbReference type="GO" id="GO:0016432">
    <property type="term" value="F:tRNA-uridine aminocarboxypropyltransferase activity"/>
    <property type="evidence" value="ECO:0007669"/>
    <property type="project" value="UniProtKB-EC"/>
</dbReference>
<dbReference type="GO" id="GO:0008033">
    <property type="term" value="P:tRNA processing"/>
    <property type="evidence" value="ECO:0007669"/>
    <property type="project" value="UniProtKB-KW"/>
</dbReference>
<reference evidence="8" key="1">
    <citation type="journal article" date="2020" name="Appl. Environ. Microbiol.">
        <title>Diazotrophic Anaeromyxobacter Isolates from Soils.</title>
        <authorList>
            <person name="Masuda Y."/>
            <person name="Yamanaka H."/>
            <person name="Xu Z.X."/>
            <person name="Shiratori Y."/>
            <person name="Aono T."/>
            <person name="Amachi S."/>
            <person name="Senoo K."/>
            <person name="Itoh H."/>
        </authorList>
    </citation>
    <scope>NUCLEOTIDE SEQUENCE [LARGE SCALE GENOMIC DNA]</scope>
    <source>
        <strain evidence="8">R267</strain>
    </source>
</reference>
<keyword evidence="8" id="KW-1185">Reference proteome</keyword>
<evidence type="ECO:0000256" key="4">
    <source>
        <dbReference type="ARBA" id="ARBA00022694"/>
    </source>
</evidence>
<keyword evidence="3" id="KW-0949">S-adenosyl-L-methionine</keyword>
<dbReference type="InterPro" id="IPR005636">
    <property type="entry name" value="DTW"/>
</dbReference>
<dbReference type="EC" id="2.5.1.25" evidence="1"/>
<keyword evidence="4" id="KW-0819">tRNA processing</keyword>
<evidence type="ECO:0000259" key="6">
    <source>
        <dbReference type="SMART" id="SM01144"/>
    </source>
</evidence>
<protein>
    <recommendedName>
        <fullName evidence="1">tRNA-uridine aminocarboxypropyltransferase</fullName>
        <ecNumber evidence="1">2.5.1.25</ecNumber>
    </recommendedName>
</protein>
<evidence type="ECO:0000256" key="5">
    <source>
        <dbReference type="ARBA" id="ARBA00034489"/>
    </source>
</evidence>
<feature type="domain" description="DTW" evidence="6">
    <location>
        <begin position="8"/>
        <end position="190"/>
    </location>
</feature>
<dbReference type="RefSeq" id="WP_176064532.1">
    <property type="nucleotide sequence ID" value="NZ_BJTG01000004.1"/>
</dbReference>
<dbReference type="Pfam" id="PF03942">
    <property type="entry name" value="DTW"/>
    <property type="match status" value="1"/>
</dbReference>
<comment type="similarity">
    <text evidence="5">Belongs to the TDD superfamily. DTWD2 family.</text>
</comment>
<sequence length="200" mass="21372">MARGPVDLARRCARCLFPPEACLCPDVRPVATRTRFLVLRHASELNRPTNSGRWAALALPGLRLVDYALPGEEPDLSALAEPGTVVLFPSPHPAPLVPPPRQVVVLDATWAQARRMIQRVPALQTLPRLALPERAAAGGADPIRRPTVAGGRCTLEAMAGALHLLGEAEAARALDALHAAALERSWRLRRPSAGPAARCA</sequence>
<comment type="caution">
    <text evidence="7">The sequence shown here is derived from an EMBL/GenBank/DDBJ whole genome shotgun (WGS) entry which is preliminary data.</text>
</comment>
<keyword evidence="2" id="KW-0808">Transferase</keyword>
<proteinExistence type="inferred from homology"/>
<evidence type="ECO:0000313" key="8">
    <source>
        <dbReference type="Proteomes" id="UP000503640"/>
    </source>
</evidence>
<evidence type="ECO:0000256" key="1">
    <source>
        <dbReference type="ARBA" id="ARBA00012386"/>
    </source>
</evidence>
<evidence type="ECO:0000313" key="7">
    <source>
        <dbReference type="EMBL" id="GEJ57036.1"/>
    </source>
</evidence>
<evidence type="ECO:0000256" key="2">
    <source>
        <dbReference type="ARBA" id="ARBA00022679"/>
    </source>
</evidence>
<dbReference type="InterPro" id="IPR039262">
    <property type="entry name" value="DTWD2/TAPT"/>
</dbReference>
<dbReference type="SMART" id="SM01144">
    <property type="entry name" value="DTW"/>
    <property type="match status" value="1"/>
</dbReference>
<dbReference type="Proteomes" id="UP000503640">
    <property type="component" value="Unassembled WGS sequence"/>
</dbReference>